<evidence type="ECO:0008006" key="3">
    <source>
        <dbReference type="Google" id="ProtNLM"/>
    </source>
</evidence>
<dbReference type="EMBL" id="JAUFQS010000006">
    <property type="protein sequence ID" value="MDN3687577.1"/>
    <property type="molecule type" value="Genomic_DNA"/>
</dbReference>
<name>A0ABT8C664_9BACT</name>
<accession>A0ABT8C664</accession>
<evidence type="ECO:0000313" key="1">
    <source>
        <dbReference type="EMBL" id="MDN3687577.1"/>
    </source>
</evidence>
<organism evidence="1 2">
    <name type="scientific">Cyclobacterium jeungdonense</name>
    <dbReference type="NCBI Taxonomy" id="708087"/>
    <lineage>
        <taxon>Bacteria</taxon>
        <taxon>Pseudomonadati</taxon>
        <taxon>Bacteroidota</taxon>
        <taxon>Cytophagia</taxon>
        <taxon>Cytophagales</taxon>
        <taxon>Cyclobacteriaceae</taxon>
        <taxon>Cyclobacterium</taxon>
    </lineage>
</organism>
<sequence>MVKEQGIEQIIIAGHCDCHVIQFLFDDESNNPHWNEAQSLLNQLQIWLGRYSEMSEADKLKFMVHYTTLQVQILHGYLEKVGLDILVKGIVIDENHENVIREIDLDYFPKFINSLN</sequence>
<reference evidence="2" key="1">
    <citation type="journal article" date="2019" name="Int. J. Syst. Evol. Microbiol.">
        <title>The Global Catalogue of Microorganisms (GCM) 10K type strain sequencing project: providing services to taxonomists for standard genome sequencing and annotation.</title>
        <authorList>
            <consortium name="The Broad Institute Genomics Platform"/>
            <consortium name="The Broad Institute Genome Sequencing Center for Infectious Disease"/>
            <person name="Wu L."/>
            <person name="Ma J."/>
        </authorList>
    </citation>
    <scope>NUCLEOTIDE SEQUENCE [LARGE SCALE GENOMIC DNA]</scope>
    <source>
        <strain evidence="2">CECT 7706</strain>
    </source>
</reference>
<comment type="caution">
    <text evidence="1">The sequence shown here is derived from an EMBL/GenBank/DDBJ whole genome shotgun (WGS) entry which is preliminary data.</text>
</comment>
<dbReference type="RefSeq" id="WP_163385151.1">
    <property type="nucleotide sequence ID" value="NZ_JAUFQS010000006.1"/>
</dbReference>
<protein>
    <recommendedName>
        <fullName evidence="3">Carbonic anhydrase</fullName>
    </recommendedName>
</protein>
<keyword evidence="2" id="KW-1185">Reference proteome</keyword>
<gene>
    <name evidence="1" type="ORF">QWZ15_07045</name>
</gene>
<evidence type="ECO:0000313" key="2">
    <source>
        <dbReference type="Proteomes" id="UP001236663"/>
    </source>
</evidence>
<proteinExistence type="predicted"/>
<dbReference type="Proteomes" id="UP001236663">
    <property type="component" value="Unassembled WGS sequence"/>
</dbReference>